<feature type="transmembrane region" description="Helical" evidence="8">
    <location>
        <begin position="587"/>
        <end position="609"/>
    </location>
</feature>
<name>A0A9W8GB00_9FUNG</name>
<evidence type="ECO:0000256" key="5">
    <source>
        <dbReference type="ARBA" id="ARBA00022989"/>
    </source>
</evidence>
<evidence type="ECO:0000259" key="9">
    <source>
        <dbReference type="Pfam" id="PF02714"/>
    </source>
</evidence>
<evidence type="ECO:0000256" key="3">
    <source>
        <dbReference type="ARBA" id="ARBA00022448"/>
    </source>
</evidence>
<comment type="subcellular location">
    <subcellularLocation>
        <location evidence="1">Membrane</location>
        <topology evidence="1">Multi-pass membrane protein</topology>
    </subcellularLocation>
</comment>
<dbReference type="GO" id="GO:0005886">
    <property type="term" value="C:plasma membrane"/>
    <property type="evidence" value="ECO:0007669"/>
    <property type="project" value="TreeGrafter"/>
</dbReference>
<keyword evidence="7" id="KW-0175">Coiled coil</keyword>
<feature type="transmembrane region" description="Helical" evidence="8">
    <location>
        <begin position="20"/>
        <end position="44"/>
    </location>
</feature>
<feature type="transmembrane region" description="Helical" evidence="8">
    <location>
        <begin position="106"/>
        <end position="127"/>
    </location>
</feature>
<sequence>MVSLEDILSSNTSSDTTNSIMTFVSSVCINVFIGLLIFLVFSVLRPRLRRVYAPRTYAVEQGKRSEPVPSGLFAWIPAALRVPDQEIIKRSGLDTYMFLRSIRTMFIMFTVISVLSALTILPVNILGTMGQKGLNSLSLGNVDPKSAWLWVHVGFFATAVAWTLRTIVGELRIYTHLRMWWLTHPDNASRAGASMVLVSHIPKCLDESGLADLFDVFPGGVRQVLINRSSNKVAKIIKKRDELARKLEKLLTKYALQCTRAQENAVKHNQVFVQPPRPTFRKPIWGLPLGTQAEVFEYYASEIAMCNHYIAQSGKTLDKFTRQPSALVMFNRQVAAHMAAQTVLDYEPLSMTHVSVDVHPDDVIWSNLKMSPWDKRIRGYVSFVISTGITIVWTIITAVLSSLVQVDNLARLDAFKWLKSKSNSWALGVFSGMVPSLVLALLMTILPWLLRLLLRLEGTARKSQINLRLLHRLFFFQVWNVYLVTIFSSSILVIAVNSINSPENIIHLVQTQVPQSATNILTYVLLLAFVGAAKEIIQGVQLALRYLIPMVCAKTPRAIYEAEQPSEFDWGQAIPTHSLVFLMGFSYSFIAPIVDWFVMVYFGLFYLIYRYQFLYVYNDKTWVTGGLSFPKSVKQMLVAIYISEVYMVLMMVSKISSSVSSIMRIVVAVAILLLTIVMHLYINDVYMPAINYLPVKKAVDIEHNPRLASEFPNVVGSRYENEQQKSLLDTEQARARNRIYAMYSSLVPRSLIDMFLWTFPNTLKPSHSAIGDNNGWDRLDDEEAATITHDSHTYNFESRKTRAFSMIDRRPQANMNDTELASAFANPAMRAKPVCNLWVPLANAKLFARLLWEIEYYGQGTILVITDGTRISEKFKIEADLEFALEEAEVSDKNELSWAQRNRPTHI</sequence>
<feature type="transmembrane region" description="Helical" evidence="8">
    <location>
        <begin position="636"/>
        <end position="653"/>
    </location>
</feature>
<feature type="transmembrane region" description="Helical" evidence="8">
    <location>
        <begin position="665"/>
        <end position="682"/>
    </location>
</feature>
<feature type="coiled-coil region" evidence="7">
    <location>
        <begin position="233"/>
        <end position="264"/>
    </location>
</feature>
<keyword evidence="5 8" id="KW-1133">Transmembrane helix</keyword>
<keyword evidence="4 8" id="KW-0812">Transmembrane</keyword>
<protein>
    <submittedName>
        <fullName evidence="12">Phosphate metabolism protein 7</fullName>
    </submittedName>
</protein>
<dbReference type="OrthoDB" id="1076608at2759"/>
<feature type="transmembrane region" description="Helical" evidence="8">
    <location>
        <begin position="424"/>
        <end position="454"/>
    </location>
</feature>
<feature type="domain" description="CSC1/OSCA1-like cytosolic" evidence="11">
    <location>
        <begin position="196"/>
        <end position="367"/>
    </location>
</feature>
<accession>A0A9W8GB00</accession>
<feature type="transmembrane region" description="Helical" evidence="8">
    <location>
        <begin position="379"/>
        <end position="404"/>
    </location>
</feature>
<proteinExistence type="inferred from homology"/>
<evidence type="ECO:0000256" key="4">
    <source>
        <dbReference type="ARBA" id="ARBA00022692"/>
    </source>
</evidence>
<dbReference type="InterPro" id="IPR027815">
    <property type="entry name" value="CSC1/OSCA1-like_cyt"/>
</dbReference>
<evidence type="ECO:0000256" key="8">
    <source>
        <dbReference type="SAM" id="Phobius"/>
    </source>
</evidence>
<dbReference type="InterPro" id="IPR032880">
    <property type="entry name" value="CSC1/OSCA1-like_N"/>
</dbReference>
<feature type="domain" description="CSC1/OSCA1-like N-terminal transmembrane" evidence="10">
    <location>
        <begin position="23"/>
        <end position="168"/>
    </location>
</feature>
<dbReference type="PANTHER" id="PTHR13018">
    <property type="entry name" value="PROBABLE MEMBRANE PROTEIN DUF221-RELATED"/>
    <property type="match status" value="1"/>
</dbReference>
<evidence type="ECO:0000259" key="10">
    <source>
        <dbReference type="Pfam" id="PF13967"/>
    </source>
</evidence>
<feature type="transmembrane region" description="Helical" evidence="8">
    <location>
        <begin position="147"/>
        <end position="168"/>
    </location>
</feature>
<feature type="transmembrane region" description="Helical" evidence="8">
    <location>
        <begin position="474"/>
        <end position="496"/>
    </location>
</feature>
<dbReference type="Proteomes" id="UP001151518">
    <property type="component" value="Unassembled WGS sequence"/>
</dbReference>
<dbReference type="AlphaFoldDB" id="A0A9W8GB00"/>
<feature type="domain" description="CSC1/OSCA1-like 7TM region" evidence="9">
    <location>
        <begin position="379"/>
        <end position="650"/>
    </location>
</feature>
<evidence type="ECO:0000256" key="1">
    <source>
        <dbReference type="ARBA" id="ARBA00004141"/>
    </source>
</evidence>
<evidence type="ECO:0000259" key="11">
    <source>
        <dbReference type="Pfam" id="PF14703"/>
    </source>
</evidence>
<reference evidence="12" key="1">
    <citation type="submission" date="2022-07" db="EMBL/GenBank/DDBJ databases">
        <title>Phylogenomic reconstructions and comparative analyses of Kickxellomycotina fungi.</title>
        <authorList>
            <person name="Reynolds N.K."/>
            <person name="Stajich J.E."/>
            <person name="Barry K."/>
            <person name="Grigoriev I.V."/>
            <person name="Crous P."/>
            <person name="Smith M.E."/>
        </authorList>
    </citation>
    <scope>NUCLEOTIDE SEQUENCE</scope>
    <source>
        <strain evidence="12">NRRL 3115</strain>
    </source>
</reference>
<organism evidence="12 13">
    <name type="scientific">Coemansia spiralis</name>
    <dbReference type="NCBI Taxonomy" id="417178"/>
    <lineage>
        <taxon>Eukaryota</taxon>
        <taxon>Fungi</taxon>
        <taxon>Fungi incertae sedis</taxon>
        <taxon>Zoopagomycota</taxon>
        <taxon>Kickxellomycotina</taxon>
        <taxon>Kickxellomycetes</taxon>
        <taxon>Kickxellales</taxon>
        <taxon>Kickxellaceae</taxon>
        <taxon>Coemansia</taxon>
    </lineage>
</organism>
<dbReference type="Pfam" id="PF14703">
    <property type="entry name" value="PHM7_cyt"/>
    <property type="match status" value="1"/>
</dbReference>
<comment type="similarity">
    <text evidence="2">Belongs to the CSC1 (TC 1.A.17) family.</text>
</comment>
<evidence type="ECO:0000256" key="7">
    <source>
        <dbReference type="SAM" id="Coils"/>
    </source>
</evidence>
<dbReference type="EMBL" id="JANBTW010000008">
    <property type="protein sequence ID" value="KAJ2679883.1"/>
    <property type="molecule type" value="Genomic_DNA"/>
</dbReference>
<dbReference type="GO" id="GO:0005227">
    <property type="term" value="F:calcium-activated cation channel activity"/>
    <property type="evidence" value="ECO:0007669"/>
    <property type="project" value="InterPro"/>
</dbReference>
<keyword evidence="3" id="KW-0813">Transport</keyword>
<dbReference type="PANTHER" id="PTHR13018:SF139">
    <property type="entry name" value="PHOSPHATE METABOLISM PROTEIN 7"/>
    <property type="match status" value="1"/>
</dbReference>
<dbReference type="Pfam" id="PF13967">
    <property type="entry name" value="RSN1_TM"/>
    <property type="match status" value="1"/>
</dbReference>
<evidence type="ECO:0000256" key="6">
    <source>
        <dbReference type="ARBA" id="ARBA00023136"/>
    </source>
</evidence>
<evidence type="ECO:0000256" key="2">
    <source>
        <dbReference type="ARBA" id="ARBA00007779"/>
    </source>
</evidence>
<dbReference type="InterPro" id="IPR045122">
    <property type="entry name" value="Csc1-like"/>
</dbReference>
<feature type="transmembrane region" description="Helical" evidence="8">
    <location>
        <begin position="516"/>
        <end position="537"/>
    </location>
</feature>
<dbReference type="Pfam" id="PF02714">
    <property type="entry name" value="RSN1_7TM"/>
    <property type="match status" value="1"/>
</dbReference>
<keyword evidence="6 8" id="KW-0472">Membrane</keyword>
<gene>
    <name evidence="12" type="primary">PHM7_1</name>
    <name evidence="12" type="ORF">GGI25_001072</name>
</gene>
<comment type="caution">
    <text evidence="12">The sequence shown here is derived from an EMBL/GenBank/DDBJ whole genome shotgun (WGS) entry which is preliminary data.</text>
</comment>
<dbReference type="InterPro" id="IPR003864">
    <property type="entry name" value="CSC1/OSCA1-like_7TM"/>
</dbReference>
<evidence type="ECO:0000313" key="13">
    <source>
        <dbReference type="Proteomes" id="UP001151518"/>
    </source>
</evidence>
<evidence type="ECO:0000313" key="12">
    <source>
        <dbReference type="EMBL" id="KAJ2679883.1"/>
    </source>
</evidence>